<sequence>MKFIKQASLFSLLLLTLNSCGEASYRFRINSPEKTTLGETVNIKFEQLNGEKVDSVHVYAGTKRLTLKNNETSINTNELGVGKHPITALAFIPGKVKRVNNAIEVFSNKKYDTYSYKIINTYPHDANAFTQGLEYHNGFLYETTGRNGQSWLRKVELETGKVLQQYDLSDKYFGEGMTIVDNQIFWLTWKAGKGFIFDLDTFKIVKEFKYQKSIEGWGLTHSENALIKSDGSNKLWFLNPTTQKEERNIQVYTDKITLEKLNELEYINGKIYANYWQKPFIAIINPENGVVDGVVELKGLVTEIKKTQKITDGDDVLNGIAFDKENNRLFVTGKKWGKLFEIEIIKQ</sequence>
<dbReference type="AlphaFoldDB" id="A0A4V2SMD9"/>
<name>A0A4V2SMD9_9FLAO</name>
<proteinExistence type="predicted"/>
<dbReference type="SUPFAM" id="SSF50969">
    <property type="entry name" value="YVTN repeat-like/Quinoprotein amine dehydrogenase"/>
    <property type="match status" value="1"/>
</dbReference>
<dbReference type="PANTHER" id="PTHR31270">
    <property type="entry name" value="GLUTAMINYL-PEPTIDE CYCLOTRANSFERASE"/>
    <property type="match status" value="1"/>
</dbReference>
<dbReference type="InterPro" id="IPR007788">
    <property type="entry name" value="QCT"/>
</dbReference>
<dbReference type="RefSeq" id="WP_132793701.1">
    <property type="nucleotide sequence ID" value="NZ_SLXM01000002.1"/>
</dbReference>
<dbReference type="InterPro" id="IPR015943">
    <property type="entry name" value="WD40/YVTN_repeat-like_dom_sf"/>
</dbReference>
<keyword evidence="1" id="KW-0808">Transferase</keyword>
<dbReference type="Proteomes" id="UP000294564">
    <property type="component" value="Unassembled WGS sequence"/>
</dbReference>
<dbReference type="Pfam" id="PF05096">
    <property type="entry name" value="Glu_cyclase_2"/>
    <property type="match status" value="1"/>
</dbReference>
<organism evidence="1 2">
    <name type="scientific">Tenacibaculum skagerrakense</name>
    <dbReference type="NCBI Taxonomy" id="186571"/>
    <lineage>
        <taxon>Bacteria</taxon>
        <taxon>Pseudomonadati</taxon>
        <taxon>Bacteroidota</taxon>
        <taxon>Flavobacteriia</taxon>
        <taxon>Flavobacteriales</taxon>
        <taxon>Flavobacteriaceae</taxon>
        <taxon>Tenacibaculum</taxon>
    </lineage>
</organism>
<dbReference type="PANTHER" id="PTHR31270:SF1">
    <property type="entry name" value="GLUTAMINYL-PEPTIDE CYCLOTRANSFERASE"/>
    <property type="match status" value="1"/>
</dbReference>
<evidence type="ECO:0000313" key="1">
    <source>
        <dbReference type="EMBL" id="TCP26876.1"/>
    </source>
</evidence>
<evidence type="ECO:0000313" key="2">
    <source>
        <dbReference type="Proteomes" id="UP000294564"/>
    </source>
</evidence>
<reference evidence="1 2" key="1">
    <citation type="submission" date="2019-03" db="EMBL/GenBank/DDBJ databases">
        <title>Genomic Encyclopedia of Type Strains, Phase IV (KMG-IV): sequencing the most valuable type-strain genomes for metagenomic binning, comparative biology and taxonomic classification.</title>
        <authorList>
            <person name="Goeker M."/>
        </authorList>
    </citation>
    <scope>NUCLEOTIDE SEQUENCE [LARGE SCALE GENOMIC DNA]</scope>
    <source>
        <strain evidence="1 2">DSM 14836</strain>
    </source>
</reference>
<dbReference type="InterPro" id="IPR011044">
    <property type="entry name" value="Quino_amine_DH_bsu"/>
</dbReference>
<accession>A0A4V2SMD9</accession>
<dbReference type="GO" id="GO:0016603">
    <property type="term" value="F:glutaminyl-peptide cyclotransferase activity"/>
    <property type="evidence" value="ECO:0007669"/>
    <property type="project" value="InterPro"/>
</dbReference>
<keyword evidence="2" id="KW-1185">Reference proteome</keyword>
<dbReference type="Gene3D" id="2.130.10.10">
    <property type="entry name" value="YVTN repeat-like/Quinoprotein amine dehydrogenase"/>
    <property type="match status" value="1"/>
</dbReference>
<dbReference type="OrthoDB" id="9783700at2"/>
<dbReference type="EMBL" id="SLXM01000002">
    <property type="protein sequence ID" value="TCP26876.1"/>
    <property type="molecule type" value="Genomic_DNA"/>
</dbReference>
<comment type="caution">
    <text evidence="1">The sequence shown here is derived from an EMBL/GenBank/DDBJ whole genome shotgun (WGS) entry which is preliminary data.</text>
</comment>
<protein>
    <submittedName>
        <fullName evidence="1">Glutamine cyclotransferase</fullName>
    </submittedName>
</protein>
<gene>
    <name evidence="1" type="ORF">EV195_102218</name>
</gene>